<accession>A0A8E3AT93</accession>
<comment type="caution">
    <text evidence="1">The sequence shown here is derived from an EMBL/GenBank/DDBJ whole genome shotgun (WGS) entry which is preliminary data.</text>
</comment>
<dbReference type="AlphaFoldDB" id="A0A8E3AT93"/>
<dbReference type="RefSeq" id="WP_108023158.1">
    <property type="nucleotide sequence ID" value="NZ_QAYC01000001.1"/>
</dbReference>
<dbReference type="OrthoDB" id="5146053at2"/>
<sequence length="162" mass="17425">MTLTACMKLPDIEGESVRPGHERGIDVFDIHCAPDRDLRTGAGTGNVRGRPALGPLSIRKGDDAAASHLAPARLIGKPFPEARTVLWTSCDDMHRDLDYLTIPLTNAAISLYEILGADGGPAALRERIDPIFEAVNIRYIEQAADQSAGTPHEIDCEIGARA</sequence>
<dbReference type="InterPro" id="IPR036624">
    <property type="entry name" value="Hcp1-lik_sf"/>
</dbReference>
<evidence type="ECO:0000313" key="1">
    <source>
        <dbReference type="EMBL" id="PTW51966.1"/>
    </source>
</evidence>
<evidence type="ECO:0000313" key="2">
    <source>
        <dbReference type="Proteomes" id="UP000244037"/>
    </source>
</evidence>
<gene>
    <name evidence="1" type="ORF">C8N38_101270</name>
</gene>
<dbReference type="SUPFAM" id="SSF141452">
    <property type="entry name" value="Hcp1-like"/>
    <property type="match status" value="1"/>
</dbReference>
<dbReference type="Proteomes" id="UP000244037">
    <property type="component" value="Unassembled WGS sequence"/>
</dbReference>
<dbReference type="Pfam" id="PF05638">
    <property type="entry name" value="T6SS_HCP"/>
    <property type="match status" value="1"/>
</dbReference>
<dbReference type="EMBL" id="QAYC01000001">
    <property type="protein sequence ID" value="PTW51966.1"/>
    <property type="molecule type" value="Genomic_DNA"/>
</dbReference>
<keyword evidence="2" id="KW-1185">Reference proteome</keyword>
<dbReference type="Gene3D" id="2.30.110.20">
    <property type="entry name" value="Hcp1-like"/>
    <property type="match status" value="1"/>
</dbReference>
<proteinExistence type="predicted"/>
<name>A0A8E3AT93_9RHOB</name>
<reference evidence="1 2" key="1">
    <citation type="submission" date="2018-04" db="EMBL/GenBank/DDBJ databases">
        <title>Genomic Encyclopedia of Archaeal and Bacterial Type Strains, Phase II (KMG-II): from individual species to whole genera.</title>
        <authorList>
            <person name="Goeker M."/>
        </authorList>
    </citation>
    <scope>NUCLEOTIDE SEQUENCE [LARGE SCALE GENOMIC DNA]</scope>
    <source>
        <strain evidence="1 2">DSM 19783</strain>
    </source>
</reference>
<protein>
    <submittedName>
        <fullName evidence="1">Type VI protein secretion system component Hcp</fullName>
    </submittedName>
</protein>
<organism evidence="1 2">
    <name type="scientific">Rhodovulum kholense</name>
    <dbReference type="NCBI Taxonomy" id="453584"/>
    <lineage>
        <taxon>Bacteria</taxon>
        <taxon>Pseudomonadati</taxon>
        <taxon>Pseudomonadota</taxon>
        <taxon>Alphaproteobacteria</taxon>
        <taxon>Rhodobacterales</taxon>
        <taxon>Paracoccaceae</taxon>
        <taxon>Rhodovulum</taxon>
    </lineage>
</organism>
<dbReference type="InterPro" id="IPR008514">
    <property type="entry name" value="T6SS_Hcp"/>
</dbReference>